<accession>A0ABR2JM20</accession>
<feature type="domain" description="VWFA" evidence="2">
    <location>
        <begin position="451"/>
        <end position="665"/>
    </location>
</feature>
<dbReference type="InterPro" id="IPR002035">
    <property type="entry name" value="VWF_A"/>
</dbReference>
<evidence type="ECO:0000259" key="2">
    <source>
        <dbReference type="PROSITE" id="PS50234"/>
    </source>
</evidence>
<comment type="caution">
    <text evidence="3">The sequence shown here is derived from an EMBL/GenBank/DDBJ whole genome shotgun (WGS) entry which is preliminary data.</text>
</comment>
<evidence type="ECO:0000259" key="1">
    <source>
        <dbReference type="PROSITE" id="PS50127"/>
    </source>
</evidence>
<dbReference type="PANTHER" id="PTHR24067">
    <property type="entry name" value="UBIQUITIN-CONJUGATING ENZYME E2"/>
    <property type="match status" value="1"/>
</dbReference>
<keyword evidence="4" id="KW-1185">Reference proteome</keyword>
<dbReference type="InterPro" id="IPR036465">
    <property type="entry name" value="vWFA_dom_sf"/>
</dbReference>
<dbReference type="Gene3D" id="3.40.50.410">
    <property type="entry name" value="von Willebrand factor, type A domain"/>
    <property type="match status" value="1"/>
</dbReference>
<dbReference type="InterPro" id="IPR050113">
    <property type="entry name" value="Ub_conjugating_enzyme"/>
</dbReference>
<evidence type="ECO:0008006" key="5">
    <source>
        <dbReference type="Google" id="ProtNLM"/>
    </source>
</evidence>
<dbReference type="SMART" id="SM00212">
    <property type="entry name" value="UBCc"/>
    <property type="match status" value="1"/>
</dbReference>
<proteinExistence type="predicted"/>
<dbReference type="InterPro" id="IPR016135">
    <property type="entry name" value="UBQ-conjugating_enzyme/RWD"/>
</dbReference>
<dbReference type="CDD" id="cd00198">
    <property type="entry name" value="vWFA"/>
    <property type="match status" value="1"/>
</dbReference>
<dbReference type="SUPFAM" id="SSF53300">
    <property type="entry name" value="vWA-like"/>
    <property type="match status" value="1"/>
</dbReference>
<dbReference type="InterPro" id="IPR000608">
    <property type="entry name" value="UBC"/>
</dbReference>
<reference evidence="3 4" key="1">
    <citation type="submission" date="2024-04" db="EMBL/GenBank/DDBJ databases">
        <title>Tritrichomonas musculus Genome.</title>
        <authorList>
            <person name="Alves-Ferreira E."/>
            <person name="Grigg M."/>
            <person name="Lorenzi H."/>
            <person name="Galac M."/>
        </authorList>
    </citation>
    <scope>NUCLEOTIDE SEQUENCE [LARGE SCALE GENOMIC DNA]</scope>
    <source>
        <strain evidence="3 4">EAF2021</strain>
    </source>
</reference>
<dbReference type="PROSITE" id="PS50234">
    <property type="entry name" value="VWFA"/>
    <property type="match status" value="1"/>
</dbReference>
<feature type="domain" description="UBC core" evidence="1">
    <location>
        <begin position="734"/>
        <end position="888"/>
    </location>
</feature>
<sequence length="977" mass="111331">MSKIKIKYSIKGEDVNNMIALPNSSTFKNLLNLVNERKNKSCNKVFLNGSLIDNEEKIVDYIEDDSIFILEKTEKIISPTQPSEPGKFRFFTTCNEKILLSGIDVDLKMSDKPSECCDSLLAQLESNGIDVKNKKLLVYLAGGIPFNCGTIGDLYSNNEITDINNSLYGVLINRISHNILEKTYDELCNISSKEIISLFSPICESSKKGLCDMACLLEYLNRNGPQSELFLKASTAIIRFPPLITSLKHLIDKKPLTGNEIVTITSSLFIFFRYLIPVTINDNKVLEYSLHCCNFICNIKKIPEDLPILEIDPNDSVSSSNEELEKLKNAIKQIVQPSRNAIYFWKIDAGEIFHYFEIDKPDPKEIEDALETYKTFTPVAPLTLNSANDLHIIKGKFHSFLYMRECDGYYTILDPTKGQTQEVNLETFAAEQKKNYNDVSNLIDPDQVKQIIFVCFDTSNSMNCDVRNDTIICLDDIISYPKLSEISTRMTVSTQYLTTFANMAYGFRIPCIQGLISFDTRCKIRCPLSPLVPDFENKGLKDIKADGYTHLWDAISLACDGINSFSVNKRGENIYKNASKRILVISDGEDYVSKVKVEEVAKKLIQSNIIVDCVIVTQDDSCKMLAVLCHLTGGIAYRPNTIKEGLSLFEKRAFLNLEDRIIDDIPLISNDSNSKPSCLKSNPKKITKEFMENAINFVNYDQYPKYKYENISIKSLSTPLHFCFVNRDKQMKSLRDRRIMKELRSAAKVMDIHSDNFDEDLKIYPFESKIDRWLVLIKAPITTLYENKWFSMLVEFPDSYPYIAPVFQFITIPYHLNISSEGRICLDSVEKGYLQTSSVIDIIQNEIKAMFIEPKENSAIQLDVLNCYKYEREKYIGLAKQSAAQFGKNNFTDFLNSVSINDKVDSDFKILSENDIPIYFKSPISGKPLNKDSMILASSGIWYDRDELRQLVVSSEHPRCVVTGKLLTETPNDFQPR</sequence>
<name>A0ABR2JM20_9EUKA</name>
<dbReference type="CDD" id="cd00195">
    <property type="entry name" value="UBCc_UEV"/>
    <property type="match status" value="1"/>
</dbReference>
<dbReference type="Pfam" id="PF00179">
    <property type="entry name" value="UQ_con"/>
    <property type="match status" value="1"/>
</dbReference>
<dbReference type="Gene3D" id="3.10.110.10">
    <property type="entry name" value="Ubiquitin Conjugating Enzyme"/>
    <property type="match status" value="1"/>
</dbReference>
<organism evidence="3 4">
    <name type="scientific">Tritrichomonas musculus</name>
    <dbReference type="NCBI Taxonomy" id="1915356"/>
    <lineage>
        <taxon>Eukaryota</taxon>
        <taxon>Metamonada</taxon>
        <taxon>Parabasalia</taxon>
        <taxon>Tritrichomonadida</taxon>
        <taxon>Tritrichomonadidae</taxon>
        <taxon>Tritrichomonas</taxon>
    </lineage>
</organism>
<evidence type="ECO:0000313" key="3">
    <source>
        <dbReference type="EMBL" id="KAK8878576.1"/>
    </source>
</evidence>
<evidence type="ECO:0000313" key="4">
    <source>
        <dbReference type="Proteomes" id="UP001470230"/>
    </source>
</evidence>
<dbReference type="EMBL" id="JAPFFF010000011">
    <property type="protein sequence ID" value="KAK8878576.1"/>
    <property type="molecule type" value="Genomic_DNA"/>
</dbReference>
<protein>
    <recommendedName>
        <fullName evidence="5">UBC core domain-containing protein</fullName>
    </recommendedName>
</protein>
<dbReference type="SUPFAM" id="SSF54495">
    <property type="entry name" value="UBC-like"/>
    <property type="match status" value="1"/>
</dbReference>
<gene>
    <name evidence="3" type="ORF">M9Y10_005356</name>
</gene>
<dbReference type="Proteomes" id="UP001470230">
    <property type="component" value="Unassembled WGS sequence"/>
</dbReference>
<dbReference type="PROSITE" id="PS50127">
    <property type="entry name" value="UBC_2"/>
    <property type="match status" value="1"/>
</dbReference>